<protein>
    <recommendedName>
        <fullName evidence="8 9">Chromosomal replication initiator protein DnaA</fullName>
    </recommendedName>
</protein>
<dbReference type="GO" id="GO:0005524">
    <property type="term" value="F:ATP binding"/>
    <property type="evidence" value="ECO:0007669"/>
    <property type="project" value="UniProtKB-UniRule"/>
</dbReference>
<feature type="binding site" evidence="8">
    <location>
        <position position="148"/>
    </location>
    <ligand>
        <name>ATP</name>
        <dbReference type="ChEBI" id="CHEBI:30616"/>
    </ligand>
</feature>
<comment type="caution">
    <text evidence="8">Lacks conserved residue(s) required for the propagation of feature annotation.</text>
</comment>
<evidence type="ECO:0000313" key="14">
    <source>
        <dbReference type="EMBL" id="URA09450.1"/>
    </source>
</evidence>
<organism evidence="14 15">
    <name type="scientific">Thermospira aquatica</name>
    <dbReference type="NCBI Taxonomy" id="2828656"/>
    <lineage>
        <taxon>Bacteria</taxon>
        <taxon>Pseudomonadati</taxon>
        <taxon>Spirochaetota</taxon>
        <taxon>Spirochaetia</taxon>
        <taxon>Brevinematales</taxon>
        <taxon>Thermospiraceae</taxon>
        <taxon>Thermospira</taxon>
    </lineage>
</organism>
<comment type="domain">
    <text evidence="8">Domain I is involved in oligomerization and binding regulators, domain II is flexibile and of varying length in different bacteria, domain III forms the AAA+ region, while domain IV binds dsDNA.</text>
</comment>
<dbReference type="Pfam" id="PF08299">
    <property type="entry name" value="Bac_DnaA_C"/>
    <property type="match status" value="1"/>
</dbReference>
<dbReference type="GO" id="GO:0005886">
    <property type="term" value="C:plasma membrane"/>
    <property type="evidence" value="ECO:0007669"/>
    <property type="project" value="TreeGrafter"/>
</dbReference>
<comment type="function">
    <text evidence="8 10">Plays an essential role in the initiation and regulation of chromosomal replication. ATP-DnaA binds to the origin of replication (oriC) to initiate formation of the DNA replication initiation complex once per cell cycle. Binds the DnaA box (a 9 base pair repeat at the origin) and separates the double-stranded (ds)DNA. Forms a right-handed helical filament on oriC DNA; dsDNA binds to the exterior of the filament while single-stranded (ss)DNA is stabiized in the filament's interior. The ATP-DnaA-oriC complex binds and stabilizes one strand of the AT-rich DNA unwinding element (DUE), permitting loading of DNA polymerase. After initiation quickly degrades to an ADP-DnaA complex that is not apt for DNA replication. Binds acidic phospholipids.</text>
</comment>
<keyword evidence="15" id="KW-1185">Reference proteome</keyword>
<evidence type="ECO:0000256" key="3">
    <source>
        <dbReference type="ARBA" id="ARBA00022705"/>
    </source>
</evidence>
<dbReference type="GO" id="GO:0006275">
    <property type="term" value="P:regulation of DNA replication"/>
    <property type="evidence" value="ECO:0007669"/>
    <property type="project" value="UniProtKB-UniRule"/>
</dbReference>
<dbReference type="PROSITE" id="PS01008">
    <property type="entry name" value="DNAA"/>
    <property type="match status" value="1"/>
</dbReference>
<evidence type="ECO:0000259" key="13">
    <source>
        <dbReference type="SMART" id="SM00760"/>
    </source>
</evidence>
<name>A0AAX3BBG6_9SPIR</name>
<dbReference type="GO" id="GO:0005737">
    <property type="term" value="C:cytoplasm"/>
    <property type="evidence" value="ECO:0007669"/>
    <property type="project" value="UniProtKB-SubCell"/>
</dbReference>
<dbReference type="GO" id="GO:0008289">
    <property type="term" value="F:lipid binding"/>
    <property type="evidence" value="ECO:0007669"/>
    <property type="project" value="UniProtKB-KW"/>
</dbReference>
<accession>A0AAX3BBG6</accession>
<evidence type="ECO:0000313" key="15">
    <source>
        <dbReference type="Proteomes" id="UP001056539"/>
    </source>
</evidence>
<evidence type="ECO:0000256" key="4">
    <source>
        <dbReference type="ARBA" id="ARBA00022741"/>
    </source>
</evidence>
<dbReference type="SUPFAM" id="SSF48295">
    <property type="entry name" value="TrpR-like"/>
    <property type="match status" value="1"/>
</dbReference>
<evidence type="ECO:0000256" key="9">
    <source>
        <dbReference type="NCBIfam" id="TIGR00362"/>
    </source>
</evidence>
<evidence type="ECO:0000256" key="1">
    <source>
        <dbReference type="ARBA" id="ARBA00006583"/>
    </source>
</evidence>
<dbReference type="RefSeq" id="WP_271434579.1">
    <property type="nucleotide sequence ID" value="NZ_CP073355.1"/>
</dbReference>
<keyword evidence="5 8" id="KW-0067">ATP-binding</keyword>
<gene>
    <name evidence="8 14" type="primary">dnaA</name>
    <name evidence="14" type="ORF">KDW03_08105</name>
</gene>
<evidence type="ECO:0000256" key="11">
    <source>
        <dbReference type="RuleBase" id="RU004227"/>
    </source>
</evidence>
<evidence type="ECO:0000256" key="10">
    <source>
        <dbReference type="RuleBase" id="RU000577"/>
    </source>
</evidence>
<evidence type="ECO:0000256" key="6">
    <source>
        <dbReference type="ARBA" id="ARBA00023121"/>
    </source>
</evidence>
<feature type="region of interest" description="Domain I, interacts with DnaA modulators" evidence="8">
    <location>
        <begin position="1"/>
        <end position="91"/>
    </location>
</feature>
<dbReference type="GO" id="GO:0003688">
    <property type="term" value="F:DNA replication origin binding"/>
    <property type="evidence" value="ECO:0007669"/>
    <property type="project" value="UniProtKB-UniRule"/>
</dbReference>
<keyword evidence="2 8" id="KW-0963">Cytoplasm</keyword>
<dbReference type="HAMAP" id="MF_00377">
    <property type="entry name" value="DnaA_bact"/>
    <property type="match status" value="1"/>
</dbReference>
<dbReference type="Proteomes" id="UP001056539">
    <property type="component" value="Chromosome"/>
</dbReference>
<dbReference type="PRINTS" id="PR00051">
    <property type="entry name" value="DNAA"/>
</dbReference>
<keyword evidence="6 8" id="KW-0446">Lipid-binding</keyword>
<evidence type="ECO:0000256" key="5">
    <source>
        <dbReference type="ARBA" id="ARBA00022840"/>
    </source>
</evidence>
<feature type="region of interest" description="Domain III, AAA+ region" evidence="8">
    <location>
        <begin position="102"/>
        <end position="318"/>
    </location>
</feature>
<dbReference type="InterPro" id="IPR013317">
    <property type="entry name" value="DnaA_dom"/>
</dbReference>
<dbReference type="SMART" id="SM00382">
    <property type="entry name" value="AAA"/>
    <property type="match status" value="1"/>
</dbReference>
<dbReference type="Gene3D" id="3.30.300.180">
    <property type="match status" value="1"/>
</dbReference>
<keyword evidence="7 8" id="KW-0238">DNA-binding</keyword>
<dbReference type="InterPro" id="IPR010921">
    <property type="entry name" value="Trp_repressor/repl_initiator"/>
</dbReference>
<comment type="subcellular location">
    <subcellularLocation>
        <location evidence="8">Cytoplasm</location>
    </subcellularLocation>
</comment>
<dbReference type="GO" id="GO:0006270">
    <property type="term" value="P:DNA replication initiation"/>
    <property type="evidence" value="ECO:0007669"/>
    <property type="project" value="UniProtKB-UniRule"/>
</dbReference>
<dbReference type="AlphaFoldDB" id="A0AAX3BBG6"/>
<dbReference type="EMBL" id="CP073355">
    <property type="protein sequence ID" value="URA09450.1"/>
    <property type="molecule type" value="Genomic_DNA"/>
</dbReference>
<feature type="domain" description="AAA+ ATPase" evidence="12">
    <location>
        <begin position="135"/>
        <end position="271"/>
    </location>
</feature>
<dbReference type="InterPro" id="IPR020591">
    <property type="entry name" value="Chromosome_initiator_DnaA-like"/>
</dbReference>
<comment type="similarity">
    <text evidence="1 8 11">Belongs to the DnaA family.</text>
</comment>
<dbReference type="InterPro" id="IPR013159">
    <property type="entry name" value="DnaA_C"/>
</dbReference>
<keyword evidence="4 8" id="KW-0547">Nucleotide-binding</keyword>
<dbReference type="NCBIfam" id="TIGR00362">
    <property type="entry name" value="DnaA"/>
    <property type="match status" value="1"/>
</dbReference>
<dbReference type="KEGG" id="taqu:KDW03_08105"/>
<dbReference type="CDD" id="cd06571">
    <property type="entry name" value="Bac_DnaA_C"/>
    <property type="match status" value="1"/>
</dbReference>
<feature type="domain" description="Chromosomal replication initiator DnaA C-terminal" evidence="13">
    <location>
        <begin position="347"/>
        <end position="416"/>
    </location>
</feature>
<feature type="binding site" evidence="8">
    <location>
        <position position="146"/>
    </location>
    <ligand>
        <name>ATP</name>
        <dbReference type="ChEBI" id="CHEBI:30616"/>
    </ligand>
</feature>
<evidence type="ECO:0000259" key="12">
    <source>
        <dbReference type="SMART" id="SM00382"/>
    </source>
</evidence>
<evidence type="ECO:0000256" key="7">
    <source>
        <dbReference type="ARBA" id="ARBA00023125"/>
    </source>
</evidence>
<dbReference type="InterPro" id="IPR001957">
    <property type="entry name" value="Chromosome_initiator_DnaA"/>
</dbReference>
<evidence type="ECO:0000256" key="8">
    <source>
        <dbReference type="HAMAP-Rule" id="MF_00377"/>
    </source>
</evidence>
<dbReference type="FunFam" id="3.40.50.300:FF:000668">
    <property type="entry name" value="Chromosomal replication initiator protein DnaA"/>
    <property type="match status" value="1"/>
</dbReference>
<reference evidence="14" key="1">
    <citation type="submission" date="2021-04" db="EMBL/GenBank/DDBJ databases">
        <authorList>
            <person name="Postec A."/>
        </authorList>
    </citation>
    <scope>NUCLEOTIDE SEQUENCE</scope>
    <source>
        <strain evidence="14">F1F22</strain>
    </source>
</reference>
<dbReference type="InterPro" id="IPR003593">
    <property type="entry name" value="AAA+_ATPase"/>
</dbReference>
<comment type="subunit">
    <text evidence="8">Oligomerizes as a right-handed, spiral filament on DNA at oriC.</text>
</comment>
<dbReference type="Gene3D" id="3.40.50.300">
    <property type="entry name" value="P-loop containing nucleotide triphosphate hydrolases"/>
    <property type="match status" value="1"/>
</dbReference>
<feature type="region of interest" description="Domain IV, binds dsDNA" evidence="8">
    <location>
        <begin position="319"/>
        <end position="452"/>
    </location>
</feature>
<dbReference type="PANTHER" id="PTHR30050:SF2">
    <property type="entry name" value="CHROMOSOMAL REPLICATION INITIATOR PROTEIN DNAA"/>
    <property type="match status" value="1"/>
</dbReference>
<dbReference type="PANTHER" id="PTHR30050">
    <property type="entry name" value="CHROMOSOMAL REPLICATION INITIATOR PROTEIN DNAA"/>
    <property type="match status" value="1"/>
</dbReference>
<dbReference type="InterPro" id="IPR027417">
    <property type="entry name" value="P-loop_NTPase"/>
</dbReference>
<dbReference type="CDD" id="cd00009">
    <property type="entry name" value="AAA"/>
    <property type="match status" value="1"/>
</dbReference>
<feature type="binding site" evidence="8">
    <location>
        <position position="150"/>
    </location>
    <ligand>
        <name>ATP</name>
        <dbReference type="ChEBI" id="CHEBI:30616"/>
    </ligand>
</feature>
<reference evidence="14" key="2">
    <citation type="submission" date="2022-06" db="EMBL/GenBank/DDBJ databases">
        <title>Thermospira aquatica gen. nov., sp. nov.</title>
        <authorList>
            <person name="Ben Ali Gam Z."/>
            <person name="Labat M."/>
        </authorList>
    </citation>
    <scope>NUCLEOTIDE SEQUENCE</scope>
    <source>
        <strain evidence="14">F1F22</strain>
    </source>
</reference>
<sequence length="452" mass="52337">MDLWNEIARELSQTFDSELNRAILEKIRFKEVQNDKIIVLIAPDPLTSGWFEANYRQLAESIAFRLTQKPYVFQVEIAPHQVVYKKVSERSSVSEAGVTQPYLNPKYTFERFVVGSNNDFAHAAAMQVAQCPGTNYNPLFIYGNVAVGKTHLIQAIAHYILKNSPEKKVRYVTSEVFANEFIESISKKNTEHFRSRYRTLDVLIIDDVQFFQGKESTLEEFFHTFNTLLHEKKQVVFACDRPPHLLKNISDRLLTRFNSGLTIKIENPDMETRMAILTRRVEEESLDISTEVIRYIAEHIDSDIRNLEGALTKLIAYADLRKKEISLDLAKEVLRDKIQMEVPKNLTVTDIQRAVARYFNINVNDLKSERRLENITYARHIAMYLAKEHTNLSLTEIGSLFGGKAHTTVMRSADKIEKMMKTRKKVRKEIEDIIALFYEEKTSKKEKETTLS</sequence>
<proteinExistence type="inferred from homology"/>
<dbReference type="SMART" id="SM00760">
    <property type="entry name" value="Bac_DnaA_C"/>
    <property type="match status" value="1"/>
</dbReference>
<keyword evidence="3 8" id="KW-0235">DNA replication</keyword>
<dbReference type="Gene3D" id="1.10.1750.10">
    <property type="match status" value="1"/>
</dbReference>
<dbReference type="InterPro" id="IPR018312">
    <property type="entry name" value="Chromosome_initiator_DnaA_CS"/>
</dbReference>
<dbReference type="SUPFAM" id="SSF52540">
    <property type="entry name" value="P-loop containing nucleoside triphosphate hydrolases"/>
    <property type="match status" value="1"/>
</dbReference>
<evidence type="ECO:0000256" key="2">
    <source>
        <dbReference type="ARBA" id="ARBA00022490"/>
    </source>
</evidence>
<dbReference type="Pfam" id="PF00308">
    <property type="entry name" value="Bac_DnaA"/>
    <property type="match status" value="1"/>
</dbReference>
<dbReference type="Gene3D" id="1.10.8.60">
    <property type="match status" value="1"/>
</dbReference>
<dbReference type="InterPro" id="IPR038454">
    <property type="entry name" value="DnaA_N_sf"/>
</dbReference>
<feature type="binding site" evidence="8">
    <location>
        <position position="149"/>
    </location>
    <ligand>
        <name>ATP</name>
        <dbReference type="ChEBI" id="CHEBI:30616"/>
    </ligand>
</feature>